<dbReference type="RefSeq" id="WP_116063223.1">
    <property type="nucleotide sequence ID" value="NZ_QRDZ01000022.1"/>
</dbReference>
<gene>
    <name evidence="4" type="ORF">DFP98_12244</name>
</gene>
<evidence type="ECO:0000313" key="5">
    <source>
        <dbReference type="Proteomes" id="UP000256977"/>
    </source>
</evidence>
<comment type="caution">
    <text evidence="4">The sequence shown here is derived from an EMBL/GenBank/DDBJ whole genome shotgun (WGS) entry which is preliminary data.</text>
</comment>
<evidence type="ECO:0000313" key="4">
    <source>
        <dbReference type="EMBL" id="RED64492.1"/>
    </source>
</evidence>
<dbReference type="InterPro" id="IPR036291">
    <property type="entry name" value="NAD(P)-bd_dom_sf"/>
</dbReference>
<evidence type="ECO:0000259" key="2">
    <source>
        <dbReference type="Pfam" id="PF01408"/>
    </source>
</evidence>
<feature type="compositionally biased region" description="Polar residues" evidence="1">
    <location>
        <begin position="296"/>
        <end position="308"/>
    </location>
</feature>
<dbReference type="InterPro" id="IPR000683">
    <property type="entry name" value="Gfo/Idh/MocA-like_OxRdtase_N"/>
</dbReference>
<dbReference type="Proteomes" id="UP000256977">
    <property type="component" value="Unassembled WGS sequence"/>
</dbReference>
<feature type="domain" description="Gfo/Idh/MocA-like oxidoreductase N-terminal" evidence="2">
    <location>
        <begin position="4"/>
        <end position="122"/>
    </location>
</feature>
<organism evidence="4 5">
    <name type="scientific">Cohnella phaseoli</name>
    <dbReference type="NCBI Taxonomy" id="456490"/>
    <lineage>
        <taxon>Bacteria</taxon>
        <taxon>Bacillati</taxon>
        <taxon>Bacillota</taxon>
        <taxon>Bacilli</taxon>
        <taxon>Bacillales</taxon>
        <taxon>Paenibacillaceae</taxon>
        <taxon>Cohnella</taxon>
    </lineage>
</organism>
<dbReference type="SUPFAM" id="SSF55347">
    <property type="entry name" value="Glyceraldehyde-3-phosphate dehydrogenase-like, C-terminal domain"/>
    <property type="match status" value="1"/>
</dbReference>
<dbReference type="EMBL" id="QRDZ01000022">
    <property type="protein sequence ID" value="RED64492.1"/>
    <property type="molecule type" value="Genomic_DNA"/>
</dbReference>
<dbReference type="OrthoDB" id="9815825at2"/>
<keyword evidence="5" id="KW-1185">Reference proteome</keyword>
<dbReference type="PANTHER" id="PTHR43377">
    <property type="entry name" value="BILIVERDIN REDUCTASE A"/>
    <property type="match status" value="1"/>
</dbReference>
<dbReference type="AlphaFoldDB" id="A0A3D9IRW4"/>
<feature type="domain" description="GFO/IDH/MocA-like oxidoreductase" evidence="3">
    <location>
        <begin position="131"/>
        <end position="251"/>
    </location>
</feature>
<dbReference type="PANTHER" id="PTHR43377:SF1">
    <property type="entry name" value="BILIVERDIN REDUCTASE A"/>
    <property type="match status" value="1"/>
</dbReference>
<accession>A0A3D9IRW4</accession>
<dbReference type="Pfam" id="PF22725">
    <property type="entry name" value="GFO_IDH_MocA_C3"/>
    <property type="match status" value="1"/>
</dbReference>
<feature type="region of interest" description="Disordered" evidence="1">
    <location>
        <begin position="294"/>
        <end position="316"/>
    </location>
</feature>
<dbReference type="InterPro" id="IPR051450">
    <property type="entry name" value="Gfo/Idh/MocA_Oxidoreductases"/>
</dbReference>
<dbReference type="GO" id="GO:0000166">
    <property type="term" value="F:nucleotide binding"/>
    <property type="evidence" value="ECO:0007669"/>
    <property type="project" value="InterPro"/>
</dbReference>
<dbReference type="Gene3D" id="3.40.50.720">
    <property type="entry name" value="NAD(P)-binding Rossmann-like Domain"/>
    <property type="match status" value="1"/>
</dbReference>
<dbReference type="InterPro" id="IPR055170">
    <property type="entry name" value="GFO_IDH_MocA-like_dom"/>
</dbReference>
<evidence type="ECO:0000259" key="3">
    <source>
        <dbReference type="Pfam" id="PF22725"/>
    </source>
</evidence>
<name>A0A3D9IRW4_9BACL</name>
<protein>
    <submittedName>
        <fullName evidence="4">Putative dehydrogenase</fullName>
    </submittedName>
</protein>
<dbReference type="Gene3D" id="3.30.360.10">
    <property type="entry name" value="Dihydrodipicolinate Reductase, domain 2"/>
    <property type="match status" value="1"/>
</dbReference>
<dbReference type="Pfam" id="PF01408">
    <property type="entry name" value="GFO_IDH_MocA"/>
    <property type="match status" value="1"/>
</dbReference>
<proteinExistence type="predicted"/>
<sequence length="345" mass="37314">MVYRVAVIGGGAIAEEHLLALAGMERAKAVAVADLIEERAEGLAGRYGGLSAYTDYKEMIVREKPDIAIITLPHFLHMTAALFCIESGVHVLLEKPMALDVGQCDEIIEAASRQGVRLMVGHTQHYIAENRTAKRIIDEGGLGKLVMINDVRNVYYFQERRPAWFFQKALAGGGILMNLGSHSVDKIAWLAGSAVHSVKAVTSHYGGKGDIEGSGMAFLHLENGVPATVSQSGYQGLARNETELVFTEGMLKLETGKALWLSSGGEYERVETDRQEPPFVLQLLDLIARIEAGDDSGSNSDAEASSDSVEWPGPSLEHSRHAVAVVRAMYASHKSGREEAVKDVG</sequence>
<evidence type="ECO:0000256" key="1">
    <source>
        <dbReference type="SAM" id="MobiDB-lite"/>
    </source>
</evidence>
<reference evidence="4 5" key="1">
    <citation type="submission" date="2018-07" db="EMBL/GenBank/DDBJ databases">
        <title>Genomic Encyclopedia of Type Strains, Phase III (KMG-III): the genomes of soil and plant-associated and newly described type strains.</title>
        <authorList>
            <person name="Whitman W."/>
        </authorList>
    </citation>
    <scope>NUCLEOTIDE SEQUENCE [LARGE SCALE GENOMIC DNA]</scope>
    <source>
        <strain evidence="4 5">CECT 7287</strain>
    </source>
</reference>
<dbReference type="SUPFAM" id="SSF51735">
    <property type="entry name" value="NAD(P)-binding Rossmann-fold domains"/>
    <property type="match status" value="1"/>
</dbReference>